<keyword evidence="1" id="KW-1133">Transmembrane helix</keyword>
<gene>
    <name evidence="2" type="ORF">SDC9_172815</name>
</gene>
<keyword evidence="1" id="KW-0812">Transmembrane</keyword>
<proteinExistence type="predicted"/>
<evidence type="ECO:0000256" key="1">
    <source>
        <dbReference type="SAM" id="Phobius"/>
    </source>
</evidence>
<keyword evidence="1" id="KW-0472">Membrane</keyword>
<organism evidence="2">
    <name type="scientific">bioreactor metagenome</name>
    <dbReference type="NCBI Taxonomy" id="1076179"/>
    <lineage>
        <taxon>unclassified sequences</taxon>
        <taxon>metagenomes</taxon>
        <taxon>ecological metagenomes</taxon>
    </lineage>
</organism>
<evidence type="ECO:0000313" key="2">
    <source>
        <dbReference type="EMBL" id="MPN25406.1"/>
    </source>
</evidence>
<dbReference type="EMBL" id="VSSQ01074574">
    <property type="protein sequence ID" value="MPN25406.1"/>
    <property type="molecule type" value="Genomic_DNA"/>
</dbReference>
<accession>A0A645GGU4</accession>
<reference evidence="2" key="1">
    <citation type="submission" date="2019-08" db="EMBL/GenBank/DDBJ databases">
        <authorList>
            <person name="Kucharzyk K."/>
            <person name="Murdoch R.W."/>
            <person name="Higgins S."/>
            <person name="Loffler F."/>
        </authorList>
    </citation>
    <scope>NUCLEOTIDE SEQUENCE</scope>
</reference>
<feature type="transmembrane region" description="Helical" evidence="1">
    <location>
        <begin position="6"/>
        <end position="26"/>
    </location>
</feature>
<dbReference type="AlphaFoldDB" id="A0A645GGU4"/>
<feature type="transmembrane region" description="Helical" evidence="1">
    <location>
        <begin position="73"/>
        <end position="95"/>
    </location>
</feature>
<comment type="caution">
    <text evidence="2">The sequence shown here is derived from an EMBL/GenBank/DDBJ whole genome shotgun (WGS) entry which is preliminary data.</text>
</comment>
<protein>
    <submittedName>
        <fullName evidence="2">Uncharacterized protein</fullName>
    </submittedName>
</protein>
<feature type="transmembrane region" description="Helical" evidence="1">
    <location>
        <begin position="102"/>
        <end position="119"/>
    </location>
</feature>
<sequence>MRFGWINIFHGVIVALLLIPNLVYALRRPSAAVHQKPGRLLGLAEQVGRYGCMLLMVVNLGLTEFGFSSKGAFVLWLLGNGVLLLVYWVCWLFYFKRPVKRRAVVLAVAPGLLFLLNGLILRHWALVGCAVLFCAAHPRVALAGLERGD</sequence>
<feature type="transmembrane region" description="Helical" evidence="1">
    <location>
        <begin position="47"/>
        <end position="67"/>
    </location>
</feature>
<name>A0A645GGU4_9ZZZZ</name>